<dbReference type="EMBL" id="QRMS01000001">
    <property type="protein sequence ID" value="RHJ89140.1"/>
    <property type="molecule type" value="Genomic_DNA"/>
</dbReference>
<feature type="domain" description="Choloylglycine hydrolase/NAAA C-terminal" evidence="3">
    <location>
        <begin position="2"/>
        <end position="314"/>
    </location>
</feature>
<dbReference type="AlphaFoldDB" id="A0A415E649"/>
<dbReference type="GO" id="GO:0016787">
    <property type="term" value="F:hydrolase activity"/>
    <property type="evidence" value="ECO:0007669"/>
    <property type="project" value="UniProtKB-KW"/>
</dbReference>
<protein>
    <submittedName>
        <fullName evidence="4">Linear amide C-N hydrolase</fullName>
    </submittedName>
</protein>
<evidence type="ECO:0000313" key="5">
    <source>
        <dbReference type="Proteomes" id="UP000284841"/>
    </source>
</evidence>
<name>A0A415E649_9FIRM</name>
<keyword evidence="2 4" id="KW-0378">Hydrolase</keyword>
<dbReference type="PANTHER" id="PTHR35527:SF2">
    <property type="entry name" value="HYDROLASE"/>
    <property type="match status" value="1"/>
</dbReference>
<evidence type="ECO:0000256" key="1">
    <source>
        <dbReference type="ARBA" id="ARBA00006625"/>
    </source>
</evidence>
<evidence type="ECO:0000256" key="2">
    <source>
        <dbReference type="ARBA" id="ARBA00022801"/>
    </source>
</evidence>
<evidence type="ECO:0000259" key="3">
    <source>
        <dbReference type="Pfam" id="PF02275"/>
    </source>
</evidence>
<dbReference type="CDD" id="cd00542">
    <property type="entry name" value="Ntn_PVA"/>
    <property type="match status" value="1"/>
</dbReference>
<dbReference type="OrthoDB" id="9794717at2"/>
<sequence length="332" mass="36911">MCTAINMQSLHGDIYFGRTMDFSYPLDPELFVVPKGFEWNNLLETHTIRTQYSFMGIGQDISPIIFADGVNEMGFAAATLYFPGYAHYDDADSRDPSKVTMAALELVNFLLSECASVEEAAAMLPSIQIVGVKDAVTSSIAPLHWIMADRSGKCMVVEKMADGLHIMDNPIGVLANSPDFKWQMTNLRNYIGTAVTQQQEAEWDSVKLTPFGQGAGTAGLPGDFAPPARFVRTAFQKSHTPLPSNREEAIVTCFHIMENVSIPKGTVITNRDTADYTQYTAFIDLNAQEYFFKTYYNNQIVSAKLPETLDSTKEILTFGKLVRPITFDSWNS</sequence>
<keyword evidence="5" id="KW-1185">Reference proteome</keyword>
<dbReference type="Gene3D" id="3.60.60.10">
    <property type="entry name" value="Penicillin V Acylase, Chain A"/>
    <property type="match status" value="1"/>
</dbReference>
<dbReference type="GeneID" id="83004768"/>
<gene>
    <name evidence="4" type="ORF">DW099_00780</name>
</gene>
<dbReference type="RefSeq" id="WP_067538708.1">
    <property type="nucleotide sequence ID" value="NZ_AP025567.1"/>
</dbReference>
<comment type="similarity">
    <text evidence="1">Belongs to the peptidase C59 family.</text>
</comment>
<reference evidence="4 5" key="1">
    <citation type="submission" date="2018-08" db="EMBL/GenBank/DDBJ databases">
        <title>A genome reference for cultivated species of the human gut microbiota.</title>
        <authorList>
            <person name="Zou Y."/>
            <person name="Xue W."/>
            <person name="Luo G."/>
        </authorList>
    </citation>
    <scope>NUCLEOTIDE SEQUENCE [LARGE SCALE GENOMIC DNA]</scope>
    <source>
        <strain evidence="4 5">AM07-24</strain>
    </source>
</reference>
<comment type="caution">
    <text evidence="4">The sequence shown here is derived from an EMBL/GenBank/DDBJ whole genome shotgun (WGS) entry which is preliminary data.</text>
</comment>
<dbReference type="InterPro" id="IPR052193">
    <property type="entry name" value="Peptidase_C59"/>
</dbReference>
<dbReference type="PANTHER" id="PTHR35527">
    <property type="entry name" value="CHOLOYLGLYCINE HYDROLASE"/>
    <property type="match status" value="1"/>
</dbReference>
<accession>A0A415E649</accession>
<evidence type="ECO:0000313" key="4">
    <source>
        <dbReference type="EMBL" id="RHJ89140.1"/>
    </source>
</evidence>
<dbReference type="Pfam" id="PF02275">
    <property type="entry name" value="CBAH"/>
    <property type="match status" value="1"/>
</dbReference>
<dbReference type="SUPFAM" id="SSF56235">
    <property type="entry name" value="N-terminal nucleophile aminohydrolases (Ntn hydrolases)"/>
    <property type="match status" value="1"/>
</dbReference>
<dbReference type="Proteomes" id="UP000284841">
    <property type="component" value="Unassembled WGS sequence"/>
</dbReference>
<proteinExistence type="inferred from homology"/>
<dbReference type="InterPro" id="IPR029055">
    <property type="entry name" value="Ntn_hydrolases_N"/>
</dbReference>
<dbReference type="STRING" id="1776384.GCA_900086585_02431"/>
<organism evidence="4 5">
    <name type="scientific">Emergencia timonensis</name>
    <dbReference type="NCBI Taxonomy" id="1776384"/>
    <lineage>
        <taxon>Bacteria</taxon>
        <taxon>Bacillati</taxon>
        <taxon>Bacillota</taxon>
        <taxon>Clostridia</taxon>
        <taxon>Peptostreptococcales</taxon>
        <taxon>Anaerovoracaceae</taxon>
        <taxon>Emergencia</taxon>
    </lineage>
</organism>
<dbReference type="InterPro" id="IPR029132">
    <property type="entry name" value="CBAH/NAAA_C"/>
</dbReference>